<proteinExistence type="predicted"/>
<feature type="transmembrane region" description="Helical" evidence="2">
    <location>
        <begin position="59"/>
        <end position="79"/>
    </location>
</feature>
<sequence>MEELENKVNEETSNNTEVSEQETSVKQESEHANPVAPVPSQLGFVDKVKHIIETRRKETLGVLIALGLTIIAFVGYNFYQGQPKSLTKEVRVEFSGYSESGTLTYNEEVIAAMVKELSYKKAGFNKEQAQALAQNDPVALSALATNPQLASKASLAKAMISSVRYEFDKKSELKNGDEVTFTVTTTSQNSPVKAEKKSFKVETLKEYEKVSKEELLKLTPLSFEGFNGYGRVSIPKTKDEEDIFTIDGNSDANDLKNGDNIKLVVRDYYLTKLKKEGKVPAEKSFEVPVSGLKEVSEIKELKDILKKIDDYSKSENKNNSSSSYTLEPQGTFLGVFSSSNSAYENVIVISILYKVTETKSDGSKDTNYKDYSYAAGVKKDGSVDMDKLEKAQFNTTTDLEGLKSYLSNYKLKEYKQ</sequence>
<evidence type="ECO:0000256" key="1">
    <source>
        <dbReference type="SAM" id="MobiDB-lite"/>
    </source>
</evidence>
<keyword evidence="2" id="KW-0812">Transmembrane</keyword>
<dbReference type="AlphaFoldDB" id="I0T222"/>
<accession>I0T222</accession>
<feature type="compositionally biased region" description="Basic and acidic residues" evidence="1">
    <location>
        <begin position="1"/>
        <end position="10"/>
    </location>
</feature>
<dbReference type="OrthoDB" id="2241253at2"/>
<evidence type="ECO:0000313" key="4">
    <source>
        <dbReference type="Proteomes" id="UP000005505"/>
    </source>
</evidence>
<dbReference type="RefSeq" id="WP_000391734.1">
    <property type="nucleotide sequence ID" value="NZ_AICU01000005.1"/>
</dbReference>
<reference evidence="3 4" key="1">
    <citation type="submission" date="2012-02" db="EMBL/GenBank/DDBJ databases">
        <authorList>
            <person name="Harkins D.M."/>
            <person name="Madupu R."/>
            <person name="Durkin A.S."/>
            <person name="Torralba M."/>
            <person name="Methe B."/>
            <person name="Sutton G.G."/>
            <person name="Nelson K.E."/>
        </authorList>
    </citation>
    <scope>NUCLEOTIDE SEQUENCE [LARGE SCALE GENOMIC DNA]</scope>
    <source>
        <strain evidence="3 4">SK575</strain>
    </source>
</reference>
<dbReference type="PATRIC" id="fig|1095736.3.peg.58"/>
<gene>
    <name evidence="3" type="ORF">HMPREF1048_1337</name>
</gene>
<organism evidence="3 4">
    <name type="scientific">Streptococcus mitis SK575</name>
    <dbReference type="NCBI Taxonomy" id="1095736"/>
    <lineage>
        <taxon>Bacteria</taxon>
        <taxon>Bacillati</taxon>
        <taxon>Bacillota</taxon>
        <taxon>Bacilli</taxon>
        <taxon>Lactobacillales</taxon>
        <taxon>Streptococcaceae</taxon>
        <taxon>Streptococcus</taxon>
        <taxon>Streptococcus mitis group</taxon>
    </lineage>
</organism>
<evidence type="ECO:0000256" key="2">
    <source>
        <dbReference type="SAM" id="Phobius"/>
    </source>
</evidence>
<name>I0T222_STRMT</name>
<keyword evidence="2" id="KW-1133">Transmembrane helix</keyword>
<protein>
    <submittedName>
        <fullName evidence="3">Uncharacterized protein</fullName>
    </submittedName>
</protein>
<keyword evidence="2" id="KW-0472">Membrane</keyword>
<comment type="caution">
    <text evidence="3">The sequence shown here is derived from an EMBL/GenBank/DDBJ whole genome shotgun (WGS) entry which is preliminary data.</text>
</comment>
<dbReference type="Proteomes" id="UP000005505">
    <property type="component" value="Unassembled WGS sequence"/>
</dbReference>
<evidence type="ECO:0000313" key="3">
    <source>
        <dbReference type="EMBL" id="EID29675.1"/>
    </source>
</evidence>
<feature type="region of interest" description="Disordered" evidence="1">
    <location>
        <begin position="1"/>
        <end position="38"/>
    </location>
</feature>
<feature type="compositionally biased region" description="Low complexity" evidence="1">
    <location>
        <begin position="11"/>
        <end position="22"/>
    </location>
</feature>
<dbReference type="EMBL" id="AICU01000005">
    <property type="protein sequence ID" value="EID29675.1"/>
    <property type="molecule type" value="Genomic_DNA"/>
</dbReference>